<dbReference type="EMBL" id="PUIB01000025">
    <property type="protein sequence ID" value="PQO28180.1"/>
    <property type="molecule type" value="Genomic_DNA"/>
</dbReference>
<reference evidence="2 3" key="1">
    <citation type="submission" date="2018-02" db="EMBL/GenBank/DDBJ databases">
        <title>Comparative genomes isolates from brazilian mangrove.</title>
        <authorList>
            <person name="Araujo J.E."/>
            <person name="Taketani R.G."/>
            <person name="Silva M.C.P."/>
            <person name="Loureco M.V."/>
            <person name="Andreote F.D."/>
        </authorList>
    </citation>
    <scope>NUCLEOTIDE SEQUENCE [LARGE SCALE GENOMIC DNA]</scope>
    <source>
        <strain evidence="2 3">NAP PRIS-MGV</strain>
    </source>
</reference>
<accession>A0A2S8F7S1</accession>
<proteinExistence type="predicted"/>
<feature type="transmembrane region" description="Helical" evidence="1">
    <location>
        <begin position="47"/>
        <end position="70"/>
    </location>
</feature>
<feature type="transmembrane region" description="Helical" evidence="1">
    <location>
        <begin position="12"/>
        <end position="41"/>
    </location>
</feature>
<feature type="transmembrane region" description="Helical" evidence="1">
    <location>
        <begin position="82"/>
        <end position="103"/>
    </location>
</feature>
<feature type="transmembrane region" description="Helical" evidence="1">
    <location>
        <begin position="109"/>
        <end position="130"/>
    </location>
</feature>
<dbReference type="PROSITE" id="PS51257">
    <property type="entry name" value="PROKAR_LIPOPROTEIN"/>
    <property type="match status" value="1"/>
</dbReference>
<evidence type="ECO:0000256" key="1">
    <source>
        <dbReference type="SAM" id="Phobius"/>
    </source>
</evidence>
<dbReference type="Proteomes" id="UP000239388">
    <property type="component" value="Unassembled WGS sequence"/>
</dbReference>
<keyword evidence="1" id="KW-1133">Transmembrane helix</keyword>
<protein>
    <submittedName>
        <fullName evidence="2">Uncharacterized protein</fullName>
    </submittedName>
</protein>
<name>A0A2S8F7S1_9BACT</name>
<organism evidence="2 3">
    <name type="scientific">Blastopirellula marina</name>
    <dbReference type="NCBI Taxonomy" id="124"/>
    <lineage>
        <taxon>Bacteria</taxon>
        <taxon>Pseudomonadati</taxon>
        <taxon>Planctomycetota</taxon>
        <taxon>Planctomycetia</taxon>
        <taxon>Pirellulales</taxon>
        <taxon>Pirellulaceae</taxon>
        <taxon>Blastopirellula</taxon>
    </lineage>
</organism>
<dbReference type="AlphaFoldDB" id="A0A2S8F7S1"/>
<gene>
    <name evidence="2" type="ORF">C5Y98_25080</name>
</gene>
<keyword evidence="1" id="KW-0472">Membrane</keyword>
<evidence type="ECO:0000313" key="3">
    <source>
        <dbReference type="Proteomes" id="UP000239388"/>
    </source>
</evidence>
<evidence type="ECO:0000313" key="2">
    <source>
        <dbReference type="EMBL" id="PQO28180.1"/>
    </source>
</evidence>
<keyword evidence="1" id="KW-0812">Transmembrane</keyword>
<sequence>MDRQNSPVSSELNGIFLSLATGGTALLATAALAACGIRLAWPSVQPLPAGAALSIALLTAAWCASIRAAWLAAAPQKFGPKLHGLIAAVPCCAALLIARAVTFHPVSEFATFLLWFATFAQEAITLSLFLSTLGGDTLTQWLSGFTKDSAPAPAASPSLPPVAEDFAVDDQEIEEESFGLADNVMQQLTRALEGNQEQIHGLVRATFTAGQRHAYLHVGFCPPLPSLPHVELHQLEGPEVQIKPGQVLTSGVRFDLKLREASAETTLPVFEFLATSATSEASPLREAC</sequence>
<comment type="caution">
    <text evidence="2">The sequence shown here is derived from an EMBL/GenBank/DDBJ whole genome shotgun (WGS) entry which is preliminary data.</text>
</comment>